<dbReference type="Proteomes" id="UP000789390">
    <property type="component" value="Unassembled WGS sequence"/>
</dbReference>
<feature type="domain" description="Cyclin C-terminal" evidence="6">
    <location>
        <begin position="266"/>
        <end position="393"/>
    </location>
</feature>
<dbReference type="Pfam" id="PF02984">
    <property type="entry name" value="Cyclin_C"/>
    <property type="match status" value="1"/>
</dbReference>
<feature type="domain" description="Cyclin-like" evidence="5">
    <location>
        <begin position="172"/>
        <end position="257"/>
    </location>
</feature>
<dbReference type="OrthoDB" id="5590282at2759"/>
<dbReference type="GO" id="GO:0051301">
    <property type="term" value="P:cell division"/>
    <property type="evidence" value="ECO:0007669"/>
    <property type="project" value="UniProtKB-KW"/>
</dbReference>
<dbReference type="SMART" id="SM01332">
    <property type="entry name" value="Cyclin_C"/>
    <property type="match status" value="1"/>
</dbReference>
<accession>A0A8J2RKG1</accession>
<dbReference type="FunFam" id="1.10.472.10:FF:000246">
    <property type="entry name" value="Mitotic cyclin 6"/>
    <property type="match status" value="1"/>
</dbReference>
<dbReference type="CDD" id="cd20507">
    <property type="entry name" value="CYCLIN_CCNB1-like_rpt1"/>
    <property type="match status" value="1"/>
</dbReference>
<comment type="caution">
    <text evidence="7">The sequence shown here is derived from an EMBL/GenBank/DDBJ whole genome shotgun (WGS) entry which is preliminary data.</text>
</comment>
<evidence type="ECO:0000259" key="5">
    <source>
        <dbReference type="SMART" id="SM00385"/>
    </source>
</evidence>
<dbReference type="Pfam" id="PF00134">
    <property type="entry name" value="Cyclin_N"/>
    <property type="match status" value="1"/>
</dbReference>
<proteinExistence type="inferred from homology"/>
<dbReference type="GO" id="GO:0016538">
    <property type="term" value="F:cyclin-dependent protein serine/threonine kinase regulator activity"/>
    <property type="evidence" value="ECO:0007669"/>
    <property type="project" value="InterPro"/>
</dbReference>
<sequence>MPRLRLDAAPSNLMLENRNNTLKAKSTTSGLVVQKAQGPSLRPRAILGDLTKATAVTVNQVKNEQPEDKIKKPTMGIAAKKPLQSTIVKKVVPVAAPKAVVCTKQAEPEAYSSKQLPIEDIDLDRDNPQLVSYYAKDIYSYLRQLEKSYTIGAHYMDYGYIIRPTMRTILVDWLVDVHGRFKMLQETLYLSVSVMDSFLQVDSTVNRKELQLVGLTAMLIAAKFEETWAPEINDFVYMSDKAYTSKEVLAMECRMLQKLDFRLGRPLPLHFLRRNTQAASQILDQVDVLHHTLSKYLMELTLPEYSFCHYLPSELAAAALCLSLRILDENDTDGSKLWNHSMVYYSGYTYESLEPLMGKLCGLIASADVSKFQAVRKKYACSKLYNISTIPHLKSTLVTVLAKRSASIKN</sequence>
<evidence type="ECO:0000259" key="6">
    <source>
        <dbReference type="SMART" id="SM01332"/>
    </source>
</evidence>
<dbReference type="PIRSF" id="PIRSF001771">
    <property type="entry name" value="Cyclin_A_B_D_E"/>
    <property type="match status" value="1"/>
</dbReference>
<dbReference type="SMART" id="SM00385">
    <property type="entry name" value="CYCLIN"/>
    <property type="match status" value="2"/>
</dbReference>
<dbReference type="SUPFAM" id="SSF47954">
    <property type="entry name" value="Cyclin-like"/>
    <property type="match status" value="2"/>
</dbReference>
<dbReference type="InterPro" id="IPR039361">
    <property type="entry name" value="Cyclin"/>
</dbReference>
<dbReference type="FunFam" id="1.10.472.10:FF:000001">
    <property type="entry name" value="G2/mitotic-specific cyclin"/>
    <property type="match status" value="1"/>
</dbReference>
<dbReference type="AlphaFoldDB" id="A0A8J2RKG1"/>
<evidence type="ECO:0000256" key="4">
    <source>
        <dbReference type="RuleBase" id="RU000383"/>
    </source>
</evidence>
<dbReference type="InterPro" id="IPR004367">
    <property type="entry name" value="Cyclin_C-dom"/>
</dbReference>
<keyword evidence="2 4" id="KW-0195">Cyclin</keyword>
<feature type="domain" description="Cyclin-like" evidence="5">
    <location>
        <begin position="270"/>
        <end position="362"/>
    </location>
</feature>
<dbReference type="InterPro" id="IPR036915">
    <property type="entry name" value="Cyclin-like_sf"/>
</dbReference>
<protein>
    <submittedName>
        <fullName evidence="7">Uncharacterized protein</fullName>
    </submittedName>
</protein>
<comment type="similarity">
    <text evidence="4">Belongs to the cyclin family.</text>
</comment>
<dbReference type="EMBL" id="CAKKLH010000223">
    <property type="protein sequence ID" value="CAH0106420.1"/>
    <property type="molecule type" value="Genomic_DNA"/>
</dbReference>
<name>A0A8J2RKG1_9CRUS</name>
<dbReference type="InterPro" id="IPR046965">
    <property type="entry name" value="Cyclin_A/B-like"/>
</dbReference>
<keyword evidence="1" id="KW-0132">Cell division</keyword>
<reference evidence="7" key="1">
    <citation type="submission" date="2021-11" db="EMBL/GenBank/DDBJ databases">
        <authorList>
            <person name="Schell T."/>
        </authorList>
    </citation>
    <scope>NUCLEOTIDE SEQUENCE</scope>
    <source>
        <strain evidence="7">M5</strain>
    </source>
</reference>
<organism evidence="7 8">
    <name type="scientific">Daphnia galeata</name>
    <dbReference type="NCBI Taxonomy" id="27404"/>
    <lineage>
        <taxon>Eukaryota</taxon>
        <taxon>Metazoa</taxon>
        <taxon>Ecdysozoa</taxon>
        <taxon>Arthropoda</taxon>
        <taxon>Crustacea</taxon>
        <taxon>Branchiopoda</taxon>
        <taxon>Diplostraca</taxon>
        <taxon>Cladocera</taxon>
        <taxon>Anomopoda</taxon>
        <taxon>Daphniidae</taxon>
        <taxon>Daphnia</taxon>
    </lineage>
</organism>
<dbReference type="InterPro" id="IPR006671">
    <property type="entry name" value="Cyclin_N"/>
</dbReference>
<dbReference type="Gene3D" id="1.10.472.10">
    <property type="entry name" value="Cyclin-like"/>
    <property type="match status" value="2"/>
</dbReference>
<dbReference type="PANTHER" id="PTHR10177">
    <property type="entry name" value="CYCLINS"/>
    <property type="match status" value="1"/>
</dbReference>
<dbReference type="InterPro" id="IPR013763">
    <property type="entry name" value="Cyclin-like_dom"/>
</dbReference>
<evidence type="ECO:0000313" key="8">
    <source>
        <dbReference type="Proteomes" id="UP000789390"/>
    </source>
</evidence>
<dbReference type="GO" id="GO:0044772">
    <property type="term" value="P:mitotic cell cycle phase transition"/>
    <property type="evidence" value="ECO:0007669"/>
    <property type="project" value="InterPro"/>
</dbReference>
<keyword evidence="8" id="KW-1185">Reference proteome</keyword>
<evidence type="ECO:0000256" key="1">
    <source>
        <dbReference type="ARBA" id="ARBA00022618"/>
    </source>
</evidence>
<evidence type="ECO:0000256" key="3">
    <source>
        <dbReference type="ARBA" id="ARBA00023306"/>
    </source>
</evidence>
<gene>
    <name evidence="7" type="ORF">DGAL_LOCUS9575</name>
</gene>
<evidence type="ECO:0000256" key="2">
    <source>
        <dbReference type="ARBA" id="ARBA00023127"/>
    </source>
</evidence>
<keyword evidence="3" id="KW-0131">Cell cycle</keyword>
<evidence type="ECO:0000313" key="7">
    <source>
        <dbReference type="EMBL" id="CAH0106420.1"/>
    </source>
</evidence>